<dbReference type="AlphaFoldDB" id="A0AAD1ULT9"/>
<feature type="region of interest" description="Disordered" evidence="1">
    <location>
        <begin position="1"/>
        <end position="27"/>
    </location>
</feature>
<name>A0AAD1ULT9_EUPCR</name>
<sequence length="404" mass="46607">MGNKQSVASKYISSGAAGGAEDSKEAYQEDPFGLKSLENEGQTKPTVRSFKIKAIIVSKALQNFFTYTQDCQRYEGDIQELHQRWEQKLVLLKLRAIDIGEEAKLHELEDLDKDINLLKKAMSKQDIFSELKEESYWKLLEEEVMANFHTCSSQTSPLKYKPAQPKPILDRLAFSSAEFHYYYWLQNGCQQPFRPVTELELWMDRPGDMNVIKGLDKRLPDLECLVIRNIPRESQEEARHCIAKYFPKTVRGFNFNFDSALGSIDLYYSALLAAAPCVTKEVYLYNFKISQPQTVALLAAFHKITHFGFRSCILHMPSVPSFSDSMVNSNIRELGFWYSGDFDHGDWRKDSSCFSNLMAGLAQVDTLRENLEMVWMDYCGMKKEEIKEIFENCGLDHVYISIEW</sequence>
<evidence type="ECO:0000313" key="2">
    <source>
        <dbReference type="EMBL" id="CAI2371811.1"/>
    </source>
</evidence>
<feature type="compositionally biased region" description="Polar residues" evidence="1">
    <location>
        <begin position="1"/>
        <end position="12"/>
    </location>
</feature>
<reference evidence="2" key="1">
    <citation type="submission" date="2023-07" db="EMBL/GenBank/DDBJ databases">
        <authorList>
            <consortium name="AG Swart"/>
            <person name="Singh M."/>
            <person name="Singh A."/>
            <person name="Seah K."/>
            <person name="Emmerich C."/>
        </authorList>
    </citation>
    <scope>NUCLEOTIDE SEQUENCE</scope>
    <source>
        <strain evidence="2">DP1</strain>
    </source>
</reference>
<proteinExistence type="predicted"/>
<dbReference type="Proteomes" id="UP001295684">
    <property type="component" value="Unassembled WGS sequence"/>
</dbReference>
<keyword evidence="3" id="KW-1185">Reference proteome</keyword>
<gene>
    <name evidence="2" type="ORF">ECRASSUSDP1_LOCUS13136</name>
</gene>
<comment type="caution">
    <text evidence="2">The sequence shown here is derived from an EMBL/GenBank/DDBJ whole genome shotgun (WGS) entry which is preliminary data.</text>
</comment>
<accession>A0AAD1ULT9</accession>
<evidence type="ECO:0000313" key="3">
    <source>
        <dbReference type="Proteomes" id="UP001295684"/>
    </source>
</evidence>
<protein>
    <submittedName>
        <fullName evidence="2">Uncharacterized protein</fullName>
    </submittedName>
</protein>
<dbReference type="EMBL" id="CAMPGE010013068">
    <property type="protein sequence ID" value="CAI2371811.1"/>
    <property type="molecule type" value="Genomic_DNA"/>
</dbReference>
<organism evidence="2 3">
    <name type="scientific">Euplotes crassus</name>
    <dbReference type="NCBI Taxonomy" id="5936"/>
    <lineage>
        <taxon>Eukaryota</taxon>
        <taxon>Sar</taxon>
        <taxon>Alveolata</taxon>
        <taxon>Ciliophora</taxon>
        <taxon>Intramacronucleata</taxon>
        <taxon>Spirotrichea</taxon>
        <taxon>Hypotrichia</taxon>
        <taxon>Euplotida</taxon>
        <taxon>Euplotidae</taxon>
        <taxon>Moneuplotes</taxon>
    </lineage>
</organism>
<evidence type="ECO:0000256" key="1">
    <source>
        <dbReference type="SAM" id="MobiDB-lite"/>
    </source>
</evidence>